<accession>A0A4S3TQ59</accession>
<dbReference type="Pfam" id="PF00924">
    <property type="entry name" value="MS_channel_2nd"/>
    <property type="match status" value="1"/>
</dbReference>
<dbReference type="InterPro" id="IPR023408">
    <property type="entry name" value="MscS_beta-dom_sf"/>
</dbReference>
<evidence type="ECO:0000256" key="8">
    <source>
        <dbReference type="SAM" id="Phobius"/>
    </source>
</evidence>
<name>A0A4S3TQ59_9EURY</name>
<feature type="transmembrane region" description="Helical" evidence="8">
    <location>
        <begin position="120"/>
        <end position="138"/>
    </location>
</feature>
<dbReference type="AlphaFoldDB" id="A0A4S3TQ59"/>
<evidence type="ECO:0000313" key="12">
    <source>
        <dbReference type="Proteomes" id="UP000318864"/>
    </source>
</evidence>
<gene>
    <name evidence="11" type="ORF">D8Y22_09390</name>
</gene>
<evidence type="ECO:0000256" key="1">
    <source>
        <dbReference type="ARBA" id="ARBA00004651"/>
    </source>
</evidence>
<feature type="transmembrane region" description="Helical" evidence="8">
    <location>
        <begin position="164"/>
        <end position="183"/>
    </location>
</feature>
<organism evidence="11 12">
    <name type="scientific">Salinadaptatus halalkaliphilus</name>
    <dbReference type="NCBI Taxonomy" id="2419781"/>
    <lineage>
        <taxon>Archaea</taxon>
        <taxon>Methanobacteriati</taxon>
        <taxon>Methanobacteriota</taxon>
        <taxon>Stenosarchaea group</taxon>
        <taxon>Halobacteria</taxon>
        <taxon>Halobacteriales</taxon>
        <taxon>Natrialbaceae</taxon>
        <taxon>Salinadaptatus</taxon>
    </lineage>
</organism>
<evidence type="ECO:0000256" key="4">
    <source>
        <dbReference type="ARBA" id="ARBA00022692"/>
    </source>
</evidence>
<dbReference type="InterPro" id="IPR010920">
    <property type="entry name" value="LSM_dom_sf"/>
</dbReference>
<comment type="similarity">
    <text evidence="2">Belongs to the MscS (TC 1.A.23) family.</text>
</comment>
<keyword evidence="5 8" id="KW-1133">Transmembrane helix</keyword>
<evidence type="ECO:0000256" key="2">
    <source>
        <dbReference type="ARBA" id="ARBA00008017"/>
    </source>
</evidence>
<dbReference type="Gene3D" id="1.10.287.1260">
    <property type="match status" value="1"/>
</dbReference>
<feature type="domain" description="Mechanosensitive ion channel MscS C-terminal" evidence="10">
    <location>
        <begin position="281"/>
        <end position="363"/>
    </location>
</feature>
<dbReference type="SUPFAM" id="SSF82689">
    <property type="entry name" value="Mechanosensitive channel protein MscS (YggB), C-terminal domain"/>
    <property type="match status" value="1"/>
</dbReference>
<keyword evidence="4 8" id="KW-0812">Transmembrane</keyword>
<reference evidence="11 12" key="1">
    <citation type="submission" date="2018-10" db="EMBL/GenBank/DDBJ databases">
        <title>Natronolimnobius sp. XQ-INN 246 isolated from Inner Mongolia Autonomous Region of China.</title>
        <authorList>
            <person name="Xue Q."/>
        </authorList>
    </citation>
    <scope>NUCLEOTIDE SEQUENCE [LARGE SCALE GENOMIC DNA]</scope>
    <source>
        <strain evidence="11 12">XQ-INN 246</strain>
    </source>
</reference>
<protein>
    <submittedName>
        <fullName evidence="11">Mechanosensitive ion channel family protein</fullName>
    </submittedName>
</protein>
<dbReference type="GO" id="GO:0008381">
    <property type="term" value="F:mechanosensitive monoatomic ion channel activity"/>
    <property type="evidence" value="ECO:0007669"/>
    <property type="project" value="InterPro"/>
</dbReference>
<feature type="transmembrane region" description="Helical" evidence="8">
    <location>
        <begin position="189"/>
        <end position="218"/>
    </location>
</feature>
<dbReference type="SUPFAM" id="SSF50182">
    <property type="entry name" value="Sm-like ribonucleoproteins"/>
    <property type="match status" value="1"/>
</dbReference>
<dbReference type="PANTHER" id="PTHR30221">
    <property type="entry name" value="SMALL-CONDUCTANCE MECHANOSENSITIVE CHANNEL"/>
    <property type="match status" value="1"/>
</dbReference>
<dbReference type="OrthoDB" id="121853at2157"/>
<dbReference type="InterPro" id="IPR049278">
    <property type="entry name" value="MS_channel_C"/>
</dbReference>
<feature type="transmembrane region" description="Helical" evidence="8">
    <location>
        <begin position="49"/>
        <end position="67"/>
    </location>
</feature>
<evidence type="ECO:0000313" key="11">
    <source>
        <dbReference type="EMBL" id="THE65383.1"/>
    </source>
</evidence>
<dbReference type="Gene3D" id="3.30.70.100">
    <property type="match status" value="1"/>
</dbReference>
<keyword evidence="6 8" id="KW-0472">Membrane</keyword>
<feature type="region of interest" description="Disordered" evidence="7">
    <location>
        <begin position="372"/>
        <end position="409"/>
    </location>
</feature>
<evidence type="ECO:0000256" key="7">
    <source>
        <dbReference type="SAM" id="MobiDB-lite"/>
    </source>
</evidence>
<keyword evidence="12" id="KW-1185">Reference proteome</keyword>
<dbReference type="PANTHER" id="PTHR30221:SF20">
    <property type="entry name" value="SMALL-CONDUCTANCE MECHANOSENSITIVE CHANNEL"/>
    <property type="match status" value="1"/>
</dbReference>
<feature type="domain" description="Mechanosensitive ion channel MscS" evidence="9">
    <location>
        <begin position="205"/>
        <end position="271"/>
    </location>
</feature>
<dbReference type="SUPFAM" id="SSF82861">
    <property type="entry name" value="Mechanosensitive channel protein MscS (YggB), transmembrane region"/>
    <property type="match status" value="1"/>
</dbReference>
<evidence type="ECO:0000259" key="10">
    <source>
        <dbReference type="Pfam" id="PF21082"/>
    </source>
</evidence>
<evidence type="ECO:0000259" key="9">
    <source>
        <dbReference type="Pfam" id="PF00924"/>
    </source>
</evidence>
<proteinExistence type="inferred from homology"/>
<dbReference type="Proteomes" id="UP000318864">
    <property type="component" value="Unassembled WGS sequence"/>
</dbReference>
<keyword evidence="3" id="KW-1003">Cell membrane</keyword>
<dbReference type="InterPro" id="IPR011066">
    <property type="entry name" value="MscS_channel_C_sf"/>
</dbReference>
<dbReference type="Pfam" id="PF21082">
    <property type="entry name" value="MS_channel_3rd"/>
    <property type="match status" value="1"/>
</dbReference>
<feature type="compositionally biased region" description="Polar residues" evidence="7">
    <location>
        <begin position="379"/>
        <end position="396"/>
    </location>
</feature>
<dbReference type="InterPro" id="IPR045275">
    <property type="entry name" value="MscS_archaea/bacteria_type"/>
</dbReference>
<evidence type="ECO:0000256" key="5">
    <source>
        <dbReference type="ARBA" id="ARBA00022989"/>
    </source>
</evidence>
<dbReference type="GO" id="GO:0005886">
    <property type="term" value="C:plasma membrane"/>
    <property type="evidence" value="ECO:0007669"/>
    <property type="project" value="UniProtKB-SubCell"/>
</dbReference>
<comment type="subcellular location">
    <subcellularLocation>
        <location evidence="1">Cell membrane</location>
        <topology evidence="1">Multi-pass membrane protein</topology>
    </subcellularLocation>
</comment>
<evidence type="ECO:0000256" key="3">
    <source>
        <dbReference type="ARBA" id="ARBA00022475"/>
    </source>
</evidence>
<feature type="transmembrane region" description="Helical" evidence="8">
    <location>
        <begin position="88"/>
        <end position="108"/>
    </location>
</feature>
<comment type="caution">
    <text evidence="11">The sequence shown here is derived from an EMBL/GenBank/DDBJ whole genome shotgun (WGS) entry which is preliminary data.</text>
</comment>
<dbReference type="InterPro" id="IPR011014">
    <property type="entry name" value="MscS_channel_TM-2"/>
</dbReference>
<dbReference type="Gene3D" id="2.30.30.60">
    <property type="match status" value="1"/>
</dbReference>
<evidence type="ECO:0000256" key="6">
    <source>
        <dbReference type="ARBA" id="ARBA00023136"/>
    </source>
</evidence>
<dbReference type="InterPro" id="IPR006685">
    <property type="entry name" value="MscS_channel_2nd"/>
</dbReference>
<sequence length="409" mass="44699">MPGPSVTASLLVVAIDLPSRATPVAVEPSEVTQLGESLTEGTVAGIDRVWLLVALILVGSILLARLLQGLSRRYLDGERAETTFGRAAFAEIHTPLAISIALLGVYLSLRVLDLLESTPVIVGFIATVFVVLWARASIRIGRRWIEFLQEGETTYEFAPMFQNLWTITVVLGAALLLLSIWNLELTPFLASAGVLGIVIGFAAQDAIGNLIGGVALYFDNTYKLGDVIRVDGDMRGTVTDVGIRSTTVLTEDNLLVTVPNAMLNSNQVVNESAPQRHMRLRIPITAAYGTDHELVEKLVLEVCEESPIVRESPSPKLLFLEFGDSALVFQLRAYINHPLVEKRAIDQINRGVYEAFDDAGITIPFPQRELSYLDDEPGTTHQFDEQQVSDDPSSSEYPPADESPSDREA</sequence>
<dbReference type="RefSeq" id="WP_141464429.1">
    <property type="nucleotide sequence ID" value="NZ_RBZW01000021.1"/>
</dbReference>
<dbReference type="EMBL" id="RBZW01000021">
    <property type="protein sequence ID" value="THE65383.1"/>
    <property type="molecule type" value="Genomic_DNA"/>
</dbReference>